<comment type="caution">
    <text evidence="1">The sequence shown here is derived from an EMBL/GenBank/DDBJ whole genome shotgun (WGS) entry which is preliminary data.</text>
</comment>
<name>A0A9X0CX87_9CNID</name>
<reference evidence="1" key="1">
    <citation type="submission" date="2023-01" db="EMBL/GenBank/DDBJ databases">
        <title>Genome assembly of the deep-sea coral Lophelia pertusa.</title>
        <authorList>
            <person name="Herrera S."/>
            <person name="Cordes E."/>
        </authorList>
    </citation>
    <scope>NUCLEOTIDE SEQUENCE</scope>
    <source>
        <strain evidence="1">USNM1676648</strain>
        <tissue evidence="1">Polyp</tissue>
    </source>
</reference>
<accession>A0A9X0CX87</accession>
<evidence type="ECO:0000313" key="1">
    <source>
        <dbReference type="EMBL" id="KAJ7376799.1"/>
    </source>
</evidence>
<dbReference type="Proteomes" id="UP001163046">
    <property type="component" value="Unassembled WGS sequence"/>
</dbReference>
<protein>
    <submittedName>
        <fullName evidence="1">Uncharacterized protein</fullName>
    </submittedName>
</protein>
<evidence type="ECO:0000313" key="2">
    <source>
        <dbReference type="Proteomes" id="UP001163046"/>
    </source>
</evidence>
<gene>
    <name evidence="1" type="ORF">OS493_032261</name>
</gene>
<dbReference type="AlphaFoldDB" id="A0A9X0CX87"/>
<proteinExistence type="predicted"/>
<organism evidence="1 2">
    <name type="scientific">Desmophyllum pertusum</name>
    <dbReference type="NCBI Taxonomy" id="174260"/>
    <lineage>
        <taxon>Eukaryota</taxon>
        <taxon>Metazoa</taxon>
        <taxon>Cnidaria</taxon>
        <taxon>Anthozoa</taxon>
        <taxon>Hexacorallia</taxon>
        <taxon>Scleractinia</taxon>
        <taxon>Caryophylliina</taxon>
        <taxon>Caryophylliidae</taxon>
        <taxon>Desmophyllum</taxon>
    </lineage>
</organism>
<keyword evidence="2" id="KW-1185">Reference proteome</keyword>
<dbReference type="EMBL" id="MU826389">
    <property type="protein sequence ID" value="KAJ7376799.1"/>
    <property type="molecule type" value="Genomic_DNA"/>
</dbReference>
<sequence length="140" mass="16408">MASTSKANTSVLFYHRTEEFKEPSESWDNQCLSPEDRDRFKQQMRKRSAQRSANFWNSTSIKNVFYISRIQHERRHSWSAIFASHKPCVFVIASNKVQSQVFHNSKWAVHRRPPVLRAQARQQVGSVQTAPFRACKLINK</sequence>